<keyword evidence="1" id="KW-0812">Transmembrane</keyword>
<evidence type="ECO:0008006" key="4">
    <source>
        <dbReference type="Google" id="ProtNLM"/>
    </source>
</evidence>
<accession>A0ABW4V2Q0</accession>
<feature type="transmembrane region" description="Helical" evidence="1">
    <location>
        <begin position="5"/>
        <end position="23"/>
    </location>
</feature>
<evidence type="ECO:0000256" key="1">
    <source>
        <dbReference type="SAM" id="Phobius"/>
    </source>
</evidence>
<name>A0ABW4V2Q0_9BACL</name>
<protein>
    <recommendedName>
        <fullName evidence="4">Major facilitator superfamily (MFS) profile domain-containing protein</fullName>
    </recommendedName>
</protein>
<organism evidence="2 3">
    <name type="scientific">Paenibacillus nicotianae</name>
    <dbReference type="NCBI Taxonomy" id="1526551"/>
    <lineage>
        <taxon>Bacteria</taxon>
        <taxon>Bacillati</taxon>
        <taxon>Bacillota</taxon>
        <taxon>Bacilli</taxon>
        <taxon>Bacillales</taxon>
        <taxon>Paenibacillaceae</taxon>
        <taxon>Paenibacillus</taxon>
    </lineage>
</organism>
<proteinExistence type="predicted"/>
<reference evidence="3" key="1">
    <citation type="journal article" date="2019" name="Int. J. Syst. Evol. Microbiol.">
        <title>The Global Catalogue of Microorganisms (GCM) 10K type strain sequencing project: providing services to taxonomists for standard genome sequencing and annotation.</title>
        <authorList>
            <consortium name="The Broad Institute Genomics Platform"/>
            <consortium name="The Broad Institute Genome Sequencing Center for Infectious Disease"/>
            <person name="Wu L."/>
            <person name="Ma J."/>
        </authorList>
    </citation>
    <scope>NUCLEOTIDE SEQUENCE [LARGE SCALE GENOMIC DNA]</scope>
    <source>
        <strain evidence="3">CGMCC 1.15067</strain>
    </source>
</reference>
<feature type="transmembrane region" description="Helical" evidence="1">
    <location>
        <begin position="29"/>
        <end position="51"/>
    </location>
</feature>
<comment type="caution">
    <text evidence="2">The sequence shown here is derived from an EMBL/GenBank/DDBJ whole genome shotgun (WGS) entry which is preliminary data.</text>
</comment>
<sequence length="56" mass="6004">MRNIAINLISAFLTGLLIGYLLIGTITISLVLACLASVAILAIGYTVIYLLKRKPN</sequence>
<keyword evidence="3" id="KW-1185">Reference proteome</keyword>
<dbReference type="EMBL" id="JBHUGF010000011">
    <property type="protein sequence ID" value="MFD1992659.1"/>
    <property type="molecule type" value="Genomic_DNA"/>
</dbReference>
<evidence type="ECO:0000313" key="3">
    <source>
        <dbReference type="Proteomes" id="UP001597403"/>
    </source>
</evidence>
<keyword evidence="1" id="KW-1133">Transmembrane helix</keyword>
<dbReference type="Proteomes" id="UP001597403">
    <property type="component" value="Unassembled WGS sequence"/>
</dbReference>
<gene>
    <name evidence="2" type="ORF">ACFSGI_22010</name>
</gene>
<keyword evidence="1" id="KW-0472">Membrane</keyword>
<dbReference type="PROSITE" id="PS51257">
    <property type="entry name" value="PROKAR_LIPOPROTEIN"/>
    <property type="match status" value="1"/>
</dbReference>
<evidence type="ECO:0000313" key="2">
    <source>
        <dbReference type="EMBL" id="MFD1992659.1"/>
    </source>
</evidence>
<dbReference type="RefSeq" id="WP_204827189.1">
    <property type="nucleotide sequence ID" value="NZ_JBHUGF010000011.1"/>
</dbReference>